<sequence>MIEDLMPPGVITAEVFADPPDAVLFPEEAALVTRAVEARRTEFTTGRHCARTALAGLGLPPTPILTGPRGEPLWPDGVVGTITHCRGYRAAAVARTPDVLSIGMDAEPREPLPPGVLDAIALPQERTWAESAQERGRLLFTMKESVFKAWYPLTHRNLGFDEAEIIVNDTGTFTAKLLVPGPVGEFTGRWAVSDGFVASAIVWGTNTPSGM</sequence>
<dbReference type="InterPro" id="IPR003542">
    <property type="entry name" value="Enbac_synth_compD-like"/>
</dbReference>
<dbReference type="SUPFAM" id="SSF56214">
    <property type="entry name" value="4'-phosphopantetheinyl transferase"/>
    <property type="match status" value="1"/>
</dbReference>
<feature type="domain" description="4'-phosphopantetheinyl transferase" evidence="2">
    <location>
        <begin position="101"/>
        <end position="179"/>
    </location>
</feature>
<gene>
    <name evidence="4" type="ORF">AB0K40_38265</name>
</gene>
<dbReference type="InterPro" id="IPR037143">
    <property type="entry name" value="4-PPantetheinyl_Trfase_dom_sf"/>
</dbReference>
<protein>
    <submittedName>
        <fullName evidence="4">4'-phosphopantetheinyl transferase superfamily protein</fullName>
    </submittedName>
</protein>
<dbReference type="Proteomes" id="UP001552427">
    <property type="component" value="Unassembled WGS sequence"/>
</dbReference>
<proteinExistence type="predicted"/>
<dbReference type="PANTHER" id="PTHR38096">
    <property type="entry name" value="ENTEROBACTIN SYNTHASE COMPONENT D"/>
    <property type="match status" value="1"/>
</dbReference>
<dbReference type="InterPro" id="IPR041354">
    <property type="entry name" value="4PPT_N"/>
</dbReference>
<evidence type="ECO:0000259" key="3">
    <source>
        <dbReference type="Pfam" id="PF17837"/>
    </source>
</evidence>
<dbReference type="RefSeq" id="WP_364459854.1">
    <property type="nucleotide sequence ID" value="NZ_JBFARM010000014.1"/>
</dbReference>
<feature type="domain" description="4'-phosphopantetheinyl transferase N-terminal" evidence="3">
    <location>
        <begin position="27"/>
        <end position="94"/>
    </location>
</feature>
<dbReference type="GO" id="GO:0016740">
    <property type="term" value="F:transferase activity"/>
    <property type="evidence" value="ECO:0007669"/>
    <property type="project" value="UniProtKB-KW"/>
</dbReference>
<evidence type="ECO:0000256" key="1">
    <source>
        <dbReference type="ARBA" id="ARBA00022679"/>
    </source>
</evidence>
<evidence type="ECO:0000313" key="5">
    <source>
        <dbReference type="Proteomes" id="UP001552427"/>
    </source>
</evidence>
<accession>A0ABV3HFQ9</accession>
<dbReference type="Pfam" id="PF01648">
    <property type="entry name" value="ACPS"/>
    <property type="match status" value="1"/>
</dbReference>
<dbReference type="EMBL" id="JBFARM010000014">
    <property type="protein sequence ID" value="MEV4291384.1"/>
    <property type="molecule type" value="Genomic_DNA"/>
</dbReference>
<evidence type="ECO:0000313" key="4">
    <source>
        <dbReference type="EMBL" id="MEV4291384.1"/>
    </source>
</evidence>
<dbReference type="Pfam" id="PF17837">
    <property type="entry name" value="4PPT_N"/>
    <property type="match status" value="1"/>
</dbReference>
<comment type="caution">
    <text evidence="4">The sequence shown here is derived from an EMBL/GenBank/DDBJ whole genome shotgun (WGS) entry which is preliminary data.</text>
</comment>
<dbReference type="InterPro" id="IPR008278">
    <property type="entry name" value="4-PPantetheinyl_Trfase_dom"/>
</dbReference>
<evidence type="ECO:0000259" key="2">
    <source>
        <dbReference type="Pfam" id="PF01648"/>
    </source>
</evidence>
<keyword evidence="5" id="KW-1185">Reference proteome</keyword>
<dbReference type="PANTHER" id="PTHR38096:SF1">
    <property type="entry name" value="ENTEROBACTIN SYNTHASE COMPONENT D"/>
    <property type="match status" value="1"/>
</dbReference>
<keyword evidence="1 4" id="KW-0808">Transferase</keyword>
<name>A0ABV3HFQ9_9ACTN</name>
<organism evidence="4 5">
    <name type="scientific">Nonomuraea bangladeshensis</name>
    <dbReference type="NCBI Taxonomy" id="404385"/>
    <lineage>
        <taxon>Bacteria</taxon>
        <taxon>Bacillati</taxon>
        <taxon>Actinomycetota</taxon>
        <taxon>Actinomycetes</taxon>
        <taxon>Streptosporangiales</taxon>
        <taxon>Streptosporangiaceae</taxon>
        <taxon>Nonomuraea</taxon>
    </lineage>
</organism>
<reference evidence="4 5" key="1">
    <citation type="submission" date="2024-06" db="EMBL/GenBank/DDBJ databases">
        <title>The Natural Products Discovery Center: Release of the First 8490 Sequenced Strains for Exploring Actinobacteria Biosynthetic Diversity.</title>
        <authorList>
            <person name="Kalkreuter E."/>
            <person name="Kautsar S.A."/>
            <person name="Yang D."/>
            <person name="Bader C.D."/>
            <person name="Teijaro C.N."/>
            <person name="Fluegel L."/>
            <person name="Davis C.M."/>
            <person name="Simpson J.R."/>
            <person name="Lauterbach L."/>
            <person name="Steele A.D."/>
            <person name="Gui C."/>
            <person name="Meng S."/>
            <person name="Li G."/>
            <person name="Viehrig K."/>
            <person name="Ye F."/>
            <person name="Su P."/>
            <person name="Kiefer A.F."/>
            <person name="Nichols A."/>
            <person name="Cepeda A.J."/>
            <person name="Yan W."/>
            <person name="Fan B."/>
            <person name="Jiang Y."/>
            <person name="Adhikari A."/>
            <person name="Zheng C.-J."/>
            <person name="Schuster L."/>
            <person name="Cowan T.M."/>
            <person name="Smanski M.J."/>
            <person name="Chevrette M.G."/>
            <person name="De Carvalho L.P.S."/>
            <person name="Shen B."/>
        </authorList>
    </citation>
    <scope>NUCLEOTIDE SEQUENCE [LARGE SCALE GENOMIC DNA]</scope>
    <source>
        <strain evidence="4 5">NPDC049574</strain>
    </source>
</reference>
<dbReference type="PRINTS" id="PR01399">
    <property type="entry name" value="ENTSNTHTASED"/>
</dbReference>